<evidence type="ECO:0000313" key="10">
    <source>
        <dbReference type="Proteomes" id="UP000000442"/>
    </source>
</evidence>
<dbReference type="InterPro" id="IPR004622">
    <property type="entry name" value="DNA_pol_HolB"/>
</dbReference>
<dbReference type="KEGG" id="dat:HRM2_26790"/>
<dbReference type="STRING" id="177437.HRM2_26790"/>
<accession>C0QI37</accession>
<evidence type="ECO:0000256" key="1">
    <source>
        <dbReference type="ARBA" id="ARBA00012417"/>
    </source>
</evidence>
<feature type="domain" description="DNA polymerase III delta subunit C-terminal" evidence="8">
    <location>
        <begin position="243"/>
        <end position="336"/>
    </location>
</feature>
<dbReference type="Gene3D" id="3.40.50.300">
    <property type="entry name" value="P-loop containing nucleotide triphosphate hydrolases"/>
    <property type="match status" value="1"/>
</dbReference>
<evidence type="ECO:0000256" key="3">
    <source>
        <dbReference type="ARBA" id="ARBA00022679"/>
    </source>
</evidence>
<keyword evidence="4 9" id="KW-0548">Nucleotidyltransferase</keyword>
<keyword evidence="10" id="KW-1185">Reference proteome</keyword>
<proteinExistence type="predicted"/>
<dbReference type="InterPro" id="IPR050238">
    <property type="entry name" value="DNA_Rep/Repair_Clamp_Loader"/>
</dbReference>
<protein>
    <recommendedName>
        <fullName evidence="2">DNA polymerase III subunit delta'</fullName>
        <ecNumber evidence="1">2.7.7.7</ecNumber>
    </recommendedName>
</protein>
<dbReference type="InterPro" id="IPR015199">
    <property type="entry name" value="DNA_pol_III_delta_C"/>
</dbReference>
<dbReference type="InterPro" id="IPR027417">
    <property type="entry name" value="P-loop_NTPase"/>
</dbReference>
<keyword evidence="6" id="KW-0239">DNA-directed DNA polymerase</keyword>
<dbReference type="GO" id="GO:0003887">
    <property type="term" value="F:DNA-directed DNA polymerase activity"/>
    <property type="evidence" value="ECO:0007669"/>
    <property type="project" value="UniProtKB-EC"/>
</dbReference>
<name>C0QI37_DESAH</name>
<dbReference type="AlphaFoldDB" id="C0QI37"/>
<gene>
    <name evidence="9" type="primary">holB</name>
    <name evidence="9" type="ordered locus">HRM2_26790</name>
</gene>
<dbReference type="Proteomes" id="UP000000442">
    <property type="component" value="Chromosome"/>
</dbReference>
<dbReference type="SMR" id="C0QI37"/>
<evidence type="ECO:0000256" key="6">
    <source>
        <dbReference type="ARBA" id="ARBA00022932"/>
    </source>
</evidence>
<keyword evidence="3 9" id="KW-0808">Transferase</keyword>
<evidence type="ECO:0000256" key="4">
    <source>
        <dbReference type="ARBA" id="ARBA00022695"/>
    </source>
</evidence>
<dbReference type="SUPFAM" id="SSF52540">
    <property type="entry name" value="P-loop containing nucleoside triphosphate hydrolases"/>
    <property type="match status" value="1"/>
</dbReference>
<dbReference type="Gene3D" id="1.20.272.10">
    <property type="match status" value="1"/>
</dbReference>
<dbReference type="GO" id="GO:0006261">
    <property type="term" value="P:DNA-templated DNA replication"/>
    <property type="evidence" value="ECO:0007669"/>
    <property type="project" value="TreeGrafter"/>
</dbReference>
<keyword evidence="5" id="KW-0235">DNA replication</keyword>
<comment type="catalytic activity">
    <reaction evidence="7">
        <text>DNA(n) + a 2'-deoxyribonucleoside 5'-triphosphate = DNA(n+1) + diphosphate</text>
        <dbReference type="Rhea" id="RHEA:22508"/>
        <dbReference type="Rhea" id="RHEA-COMP:17339"/>
        <dbReference type="Rhea" id="RHEA-COMP:17340"/>
        <dbReference type="ChEBI" id="CHEBI:33019"/>
        <dbReference type="ChEBI" id="CHEBI:61560"/>
        <dbReference type="ChEBI" id="CHEBI:173112"/>
        <dbReference type="EC" id="2.7.7.7"/>
    </reaction>
</comment>
<dbReference type="EC" id="2.7.7.7" evidence="1"/>
<dbReference type="RefSeq" id="WP_015904536.1">
    <property type="nucleotide sequence ID" value="NC_012108.1"/>
</dbReference>
<dbReference type="GO" id="GO:0008408">
    <property type="term" value="F:3'-5' exonuclease activity"/>
    <property type="evidence" value="ECO:0007669"/>
    <property type="project" value="InterPro"/>
</dbReference>
<dbReference type="NCBIfam" id="TIGR00678">
    <property type="entry name" value="holB"/>
    <property type="match status" value="1"/>
</dbReference>
<evidence type="ECO:0000256" key="7">
    <source>
        <dbReference type="ARBA" id="ARBA00049244"/>
    </source>
</evidence>
<dbReference type="PANTHER" id="PTHR11669">
    <property type="entry name" value="REPLICATION FACTOR C / DNA POLYMERASE III GAMMA-TAU SUBUNIT"/>
    <property type="match status" value="1"/>
</dbReference>
<dbReference type="PANTHER" id="PTHR11669:SF8">
    <property type="entry name" value="DNA POLYMERASE III SUBUNIT DELTA"/>
    <property type="match status" value="1"/>
</dbReference>
<dbReference type="Pfam" id="PF13177">
    <property type="entry name" value="DNA_pol3_delta2"/>
    <property type="match status" value="1"/>
</dbReference>
<organism evidence="9 10">
    <name type="scientific">Desulforapulum autotrophicum (strain ATCC 43914 / DSM 3382 / VKM B-1955 / HRM2)</name>
    <name type="common">Desulfobacterium autotrophicum</name>
    <dbReference type="NCBI Taxonomy" id="177437"/>
    <lineage>
        <taxon>Bacteria</taxon>
        <taxon>Pseudomonadati</taxon>
        <taxon>Thermodesulfobacteriota</taxon>
        <taxon>Desulfobacteria</taxon>
        <taxon>Desulfobacterales</taxon>
        <taxon>Desulfobacteraceae</taxon>
        <taxon>Desulforapulum</taxon>
    </lineage>
</organism>
<reference evidence="9 10" key="1">
    <citation type="journal article" date="2009" name="Environ. Microbiol.">
        <title>Genome sequence of Desulfobacterium autotrophicum HRM2, a marine sulfate reducer oxidizing organic carbon completely to carbon dioxide.</title>
        <authorList>
            <person name="Strittmatter A.W."/>
            <person name="Liesegang H."/>
            <person name="Rabus R."/>
            <person name="Decker I."/>
            <person name="Amann J."/>
            <person name="Andres S."/>
            <person name="Henne A."/>
            <person name="Fricke W.F."/>
            <person name="Martinez-Arias R."/>
            <person name="Bartels D."/>
            <person name="Goesmann A."/>
            <person name="Krause L."/>
            <person name="Puehler A."/>
            <person name="Klenk H.P."/>
            <person name="Richter M."/>
            <person name="Schuler M."/>
            <person name="Gloeckner F.O."/>
            <person name="Meyerdierks A."/>
            <person name="Gottschalk G."/>
            <person name="Amann R."/>
        </authorList>
    </citation>
    <scope>NUCLEOTIDE SEQUENCE [LARGE SCALE GENOMIC DNA]</scope>
    <source>
        <strain evidence="10">ATCC 43914 / DSM 3382 / HRM2</strain>
    </source>
</reference>
<dbReference type="OrthoDB" id="9810148at2"/>
<dbReference type="HOGENOM" id="CLU_006229_4_0_7"/>
<dbReference type="EMBL" id="CP001087">
    <property type="protein sequence ID" value="ACN15773.1"/>
    <property type="molecule type" value="Genomic_DNA"/>
</dbReference>
<sequence length="345" mass="38344">MQFHDQPDTCLSIKGGVNLPQDLVALLATLKIPNALLFVGNPDLGKVETALAFARALNCQGEKRNDGLACDQCRSCKKILSSMHPDIICVAPVKERIKISQIREIYGQIKAKPHEAKFRMVLIQGAEAMNPEASNALLKILEEPPERTFFILTTERTDGLLPTILSRCRQVTFSPMDQGKIEQILVRDHGIDTTTAGIAASWSQGSLQKALKFTGIVKSDDTTDWPERRRWMITAISTLIRGANPGVALLLAEKINQNPELLGGTLAILESFFRDMVVFKYNTEKIINSDFQTLLTETDSGISTQRVLSWITELHHVEKKIKANAGIRLTLEAFLFKLIPARQLA</sequence>
<evidence type="ECO:0000256" key="2">
    <source>
        <dbReference type="ARBA" id="ARBA00014363"/>
    </source>
</evidence>
<evidence type="ECO:0000256" key="5">
    <source>
        <dbReference type="ARBA" id="ARBA00022705"/>
    </source>
</evidence>
<dbReference type="eggNOG" id="COG0470">
    <property type="taxonomic scope" value="Bacteria"/>
</dbReference>
<dbReference type="Pfam" id="PF09115">
    <property type="entry name" value="DNApol3-delta_C"/>
    <property type="match status" value="1"/>
</dbReference>
<evidence type="ECO:0000313" key="9">
    <source>
        <dbReference type="EMBL" id="ACN15773.1"/>
    </source>
</evidence>
<evidence type="ECO:0000259" key="8">
    <source>
        <dbReference type="Pfam" id="PF09115"/>
    </source>
</evidence>